<keyword evidence="2" id="KW-1185">Reference proteome</keyword>
<organism evidence="1 2">
    <name type="scientific">Ascobolus immersus RN42</name>
    <dbReference type="NCBI Taxonomy" id="1160509"/>
    <lineage>
        <taxon>Eukaryota</taxon>
        <taxon>Fungi</taxon>
        <taxon>Dikarya</taxon>
        <taxon>Ascomycota</taxon>
        <taxon>Pezizomycotina</taxon>
        <taxon>Pezizomycetes</taxon>
        <taxon>Pezizales</taxon>
        <taxon>Ascobolaceae</taxon>
        <taxon>Ascobolus</taxon>
    </lineage>
</organism>
<dbReference type="EMBL" id="ML119752">
    <property type="protein sequence ID" value="RPA76018.1"/>
    <property type="molecule type" value="Genomic_DNA"/>
</dbReference>
<name>A0A3N4HU38_ASCIM</name>
<reference evidence="1 2" key="1">
    <citation type="journal article" date="2018" name="Nat. Ecol. Evol.">
        <title>Pezizomycetes genomes reveal the molecular basis of ectomycorrhizal truffle lifestyle.</title>
        <authorList>
            <person name="Murat C."/>
            <person name="Payen T."/>
            <person name="Noel B."/>
            <person name="Kuo A."/>
            <person name="Morin E."/>
            <person name="Chen J."/>
            <person name="Kohler A."/>
            <person name="Krizsan K."/>
            <person name="Balestrini R."/>
            <person name="Da Silva C."/>
            <person name="Montanini B."/>
            <person name="Hainaut M."/>
            <person name="Levati E."/>
            <person name="Barry K.W."/>
            <person name="Belfiori B."/>
            <person name="Cichocki N."/>
            <person name="Clum A."/>
            <person name="Dockter R.B."/>
            <person name="Fauchery L."/>
            <person name="Guy J."/>
            <person name="Iotti M."/>
            <person name="Le Tacon F."/>
            <person name="Lindquist E.A."/>
            <person name="Lipzen A."/>
            <person name="Malagnac F."/>
            <person name="Mello A."/>
            <person name="Molinier V."/>
            <person name="Miyauchi S."/>
            <person name="Poulain J."/>
            <person name="Riccioni C."/>
            <person name="Rubini A."/>
            <person name="Sitrit Y."/>
            <person name="Splivallo R."/>
            <person name="Traeger S."/>
            <person name="Wang M."/>
            <person name="Zifcakova L."/>
            <person name="Wipf D."/>
            <person name="Zambonelli A."/>
            <person name="Paolocci F."/>
            <person name="Nowrousian M."/>
            <person name="Ottonello S."/>
            <person name="Baldrian P."/>
            <person name="Spatafora J.W."/>
            <person name="Henrissat B."/>
            <person name="Nagy L.G."/>
            <person name="Aury J.M."/>
            <person name="Wincker P."/>
            <person name="Grigoriev I.V."/>
            <person name="Bonfante P."/>
            <person name="Martin F.M."/>
        </authorList>
    </citation>
    <scope>NUCLEOTIDE SEQUENCE [LARGE SCALE GENOMIC DNA]</scope>
    <source>
        <strain evidence="1 2">RN42</strain>
    </source>
</reference>
<dbReference type="Proteomes" id="UP000275078">
    <property type="component" value="Unassembled WGS sequence"/>
</dbReference>
<gene>
    <name evidence="1" type="ORF">BJ508DRAFT_417748</name>
</gene>
<sequence length="278" mass="31822">MCPSLKGMNIPDGLVSELHIANGIQLDPDLLAVWLQNRIPWGNEGPPRPYKFQLNDALSCLYGREFTSRPIPYSLFYAIERFLKALHCEFRPFDDSGAWKDREMRSDFSEEGKSWLVRCVRNGLLFLRWDDAICRSIARISVRHRHGLLREQQCKLLGAAFDSATRRIMDCVERFCIDWTLADSISLYSFMHAILPNAVVHISTIRSERLEALLSKYILEDSFYPAVTEGVEMATLLRCGFDLSEDLKDDSSSEALELVARVRALGGQQAFFPTKYLM</sequence>
<evidence type="ECO:0000313" key="1">
    <source>
        <dbReference type="EMBL" id="RPA76018.1"/>
    </source>
</evidence>
<proteinExistence type="predicted"/>
<accession>A0A3N4HU38</accession>
<protein>
    <submittedName>
        <fullName evidence="1">Uncharacterized protein</fullName>
    </submittedName>
</protein>
<dbReference type="AlphaFoldDB" id="A0A3N4HU38"/>
<evidence type="ECO:0000313" key="2">
    <source>
        <dbReference type="Proteomes" id="UP000275078"/>
    </source>
</evidence>